<dbReference type="CDD" id="cd00077">
    <property type="entry name" value="HDc"/>
    <property type="match status" value="1"/>
</dbReference>
<dbReference type="NCBIfam" id="TIGR00277">
    <property type="entry name" value="HDIG"/>
    <property type="match status" value="1"/>
</dbReference>
<reference evidence="4 5" key="1">
    <citation type="submission" date="2019-02" db="EMBL/GenBank/DDBJ databases">
        <title>Deep-cultivation of Planctomycetes and their phenomic and genomic characterization uncovers novel biology.</title>
        <authorList>
            <person name="Wiegand S."/>
            <person name="Jogler M."/>
            <person name="Boedeker C."/>
            <person name="Pinto D."/>
            <person name="Vollmers J."/>
            <person name="Rivas-Marin E."/>
            <person name="Kohn T."/>
            <person name="Peeters S.H."/>
            <person name="Heuer A."/>
            <person name="Rast P."/>
            <person name="Oberbeckmann S."/>
            <person name="Bunk B."/>
            <person name="Jeske O."/>
            <person name="Meyerdierks A."/>
            <person name="Storesund J.E."/>
            <person name="Kallscheuer N."/>
            <person name="Luecker S."/>
            <person name="Lage O.M."/>
            <person name="Pohl T."/>
            <person name="Merkel B.J."/>
            <person name="Hornburger P."/>
            <person name="Mueller R.-W."/>
            <person name="Bruemmer F."/>
            <person name="Labrenz M."/>
            <person name="Spormann A.M."/>
            <person name="Op den Camp H."/>
            <person name="Overmann J."/>
            <person name="Amann R."/>
            <person name="Jetten M.S.M."/>
            <person name="Mascher T."/>
            <person name="Medema M.H."/>
            <person name="Devos D.P."/>
            <person name="Kaster A.-K."/>
            <person name="Ovreas L."/>
            <person name="Rohde M."/>
            <person name="Galperin M.Y."/>
            <person name="Jogler C."/>
        </authorList>
    </citation>
    <scope>NUCLEOTIDE SEQUENCE [LARGE SCALE GENOMIC DNA]</scope>
    <source>
        <strain evidence="4 5">Pan265</strain>
    </source>
</reference>
<feature type="region of interest" description="Disordered" evidence="1">
    <location>
        <begin position="742"/>
        <end position="761"/>
    </location>
</feature>
<feature type="transmembrane region" description="Helical" evidence="2">
    <location>
        <begin position="440"/>
        <end position="459"/>
    </location>
</feature>
<dbReference type="Pfam" id="PF01966">
    <property type="entry name" value="HD"/>
    <property type="match status" value="1"/>
</dbReference>
<dbReference type="EMBL" id="CP036280">
    <property type="protein sequence ID" value="QDU72137.1"/>
    <property type="molecule type" value="Genomic_DNA"/>
</dbReference>
<evidence type="ECO:0000256" key="1">
    <source>
        <dbReference type="SAM" id="MobiDB-lite"/>
    </source>
</evidence>
<dbReference type="InterPro" id="IPR011621">
    <property type="entry name" value="Metal-dep_PHydrolase_7TM_intra"/>
</dbReference>
<evidence type="ECO:0000313" key="4">
    <source>
        <dbReference type="EMBL" id="QDU72137.1"/>
    </source>
</evidence>
<dbReference type="SUPFAM" id="SSF109604">
    <property type="entry name" value="HD-domain/PDEase-like"/>
    <property type="match status" value="1"/>
</dbReference>
<dbReference type="PANTHER" id="PTHR36442:SF1">
    <property type="entry name" value="CYCLIC-DI-AMP PHOSPHODIESTERASE PGPH"/>
    <property type="match status" value="1"/>
</dbReference>
<dbReference type="PANTHER" id="PTHR36442">
    <property type="entry name" value="CYCLIC-DI-AMP PHOSPHODIESTERASE PGPH"/>
    <property type="match status" value="1"/>
</dbReference>
<dbReference type="AlphaFoldDB" id="A0A518BYT7"/>
<evidence type="ECO:0000259" key="3">
    <source>
        <dbReference type="SMART" id="SM00471"/>
    </source>
</evidence>
<keyword evidence="2" id="KW-0472">Membrane</keyword>
<evidence type="ECO:0000313" key="5">
    <source>
        <dbReference type="Proteomes" id="UP000320386"/>
    </source>
</evidence>
<dbReference type="OrthoDB" id="9806952at2"/>
<keyword evidence="4" id="KW-0675">Receptor</keyword>
<dbReference type="InterPro" id="IPR003607">
    <property type="entry name" value="HD/PDEase_dom"/>
</dbReference>
<organism evidence="4 5">
    <name type="scientific">Mucisphaera calidilacus</name>
    <dbReference type="NCBI Taxonomy" id="2527982"/>
    <lineage>
        <taxon>Bacteria</taxon>
        <taxon>Pseudomonadati</taxon>
        <taxon>Planctomycetota</taxon>
        <taxon>Phycisphaerae</taxon>
        <taxon>Phycisphaerales</taxon>
        <taxon>Phycisphaeraceae</taxon>
        <taxon>Mucisphaera</taxon>
    </lineage>
</organism>
<dbReference type="Pfam" id="PF07698">
    <property type="entry name" value="7TM-7TMR_HD"/>
    <property type="match status" value="1"/>
</dbReference>
<accession>A0A518BYT7</accession>
<protein>
    <submittedName>
        <fullName evidence="4">7TM receptor with intracellular HD hydrolase</fullName>
    </submittedName>
</protein>
<feature type="domain" description="HD/PDEase" evidence="3">
    <location>
        <begin position="529"/>
        <end position="688"/>
    </location>
</feature>
<dbReference type="SMART" id="SM00471">
    <property type="entry name" value="HDc"/>
    <property type="match status" value="1"/>
</dbReference>
<feature type="transmembrane region" description="Helical" evidence="2">
    <location>
        <begin position="479"/>
        <end position="497"/>
    </location>
</feature>
<keyword evidence="2" id="KW-1133">Transmembrane helix</keyword>
<dbReference type="Pfam" id="PF07697">
    <property type="entry name" value="7TMR-HDED"/>
    <property type="match status" value="1"/>
</dbReference>
<gene>
    <name evidence="4" type="ORF">Pan265_20000</name>
</gene>
<feature type="transmembrane region" description="Helical" evidence="2">
    <location>
        <begin position="419"/>
        <end position="435"/>
    </location>
</feature>
<feature type="transmembrane region" description="Helical" evidence="2">
    <location>
        <begin position="345"/>
        <end position="365"/>
    </location>
</feature>
<dbReference type="Gene3D" id="1.10.3210.10">
    <property type="entry name" value="Hypothetical protein af1432"/>
    <property type="match status" value="1"/>
</dbReference>
<dbReference type="InterPro" id="IPR006674">
    <property type="entry name" value="HD_domain"/>
</dbReference>
<dbReference type="GO" id="GO:0016787">
    <property type="term" value="F:hydrolase activity"/>
    <property type="evidence" value="ECO:0007669"/>
    <property type="project" value="UniProtKB-KW"/>
</dbReference>
<dbReference type="InterPro" id="IPR006675">
    <property type="entry name" value="HDIG_dom"/>
</dbReference>
<name>A0A518BYT7_9BACT</name>
<dbReference type="KEGG" id="mcad:Pan265_20000"/>
<feature type="transmembrane region" description="Helical" evidence="2">
    <location>
        <begin position="307"/>
        <end position="333"/>
    </location>
</feature>
<dbReference type="RefSeq" id="WP_145446316.1">
    <property type="nucleotide sequence ID" value="NZ_CP036280.1"/>
</dbReference>
<dbReference type="Proteomes" id="UP000320386">
    <property type="component" value="Chromosome"/>
</dbReference>
<keyword evidence="4" id="KW-0378">Hydrolase</keyword>
<keyword evidence="2" id="KW-0812">Transmembrane</keyword>
<dbReference type="InterPro" id="IPR052722">
    <property type="entry name" value="PgpH_phosphodiesterase"/>
</dbReference>
<evidence type="ECO:0000256" key="2">
    <source>
        <dbReference type="SAM" id="Phobius"/>
    </source>
</evidence>
<keyword evidence="5" id="KW-1185">Reference proteome</keyword>
<dbReference type="InterPro" id="IPR011624">
    <property type="entry name" value="Metal-dep_PHydrolase_7TM_extra"/>
</dbReference>
<proteinExistence type="predicted"/>
<sequence>MAKQTSARRREVRKTVSRERGTRFELFRNRATVFAVLFTLLLGGASGLIAVSSQQQVGVYLGALTTEPVIARVAFEVINEPASAQRRENAANAVPNVYRANDAWLNQVREELKGLPTLVNAETTGESAPYGLNEEGLARLADFASRPDGQKQWDQQVDGFLRRVFTRPVLAQDRVDSERTNQNRLTLLHPDPSETTDAEIRAYHYDLLSVADTEAVQTAILSAARDFNPSLRRPITTLVVQRLRPIYQFDESATRERRDAARLAAAPQIDTYASQQVLVPASTRLTEAHITLIEHERAQYKLHLPIWAAWLRVLGVMGVSTFIAGCLWFYAYSFQDRIRRNPTRGLALIGLILLCQLMPAVALRFNAGGNTLIIATGFAVSLSAIILALVYGQRFALAAAIIQVALIGLTLKLNLIETAALLAAAGTAIALLQEVRHRSAIVRAGLYGGLAMLVMMSLVGLSQDDLAFSDALNHIAREAIWAGIGVGLAGIVVQSFLPQVERLFQVTTAMTLKELNDASHPLLQRLAQEAPGTYQHSLRIADMAEGAADAIGADGLLCRVGSMYHDIGKIHKPSYFIENQGDGPNRHDKLSPAMSLLIIVGHVKDGIEMAKEYRLPTPIRQFIETHHGTTLVEYFFHAAKKKSEASGETTSEFEFRYPGPKPQSKEAAIMLLCDGIEGAARAMADPNPIRLEQIVHTMASKRLNDGQFDECSLTLQDLSSIEKSITKTLQAMYHGRIKYPEKEEAEERHAPPHIAGQASRI</sequence>
<feature type="transmembrane region" description="Helical" evidence="2">
    <location>
        <begin position="371"/>
        <end position="390"/>
    </location>
</feature>